<dbReference type="RefSeq" id="WP_337331229.1">
    <property type="nucleotide sequence ID" value="NZ_JBBDGM010000003.1"/>
</dbReference>
<organism evidence="1 2">
    <name type="scientific">Microbacterium bandirmense</name>
    <dbReference type="NCBI Taxonomy" id="3122050"/>
    <lineage>
        <taxon>Bacteria</taxon>
        <taxon>Bacillati</taxon>
        <taxon>Actinomycetota</taxon>
        <taxon>Actinomycetes</taxon>
        <taxon>Micrococcales</taxon>
        <taxon>Microbacteriaceae</taxon>
        <taxon>Microbacterium</taxon>
    </lineage>
</organism>
<dbReference type="InterPro" id="IPR029068">
    <property type="entry name" value="Glyas_Bleomycin-R_OHBP_Dase"/>
</dbReference>
<proteinExistence type="predicted"/>
<dbReference type="SUPFAM" id="SSF54593">
    <property type="entry name" value="Glyoxalase/Bleomycin resistance protein/Dihydroxybiphenyl dioxygenase"/>
    <property type="match status" value="1"/>
</dbReference>
<protein>
    <recommendedName>
        <fullName evidence="3">Glyoxalase</fullName>
    </recommendedName>
</protein>
<evidence type="ECO:0000313" key="1">
    <source>
        <dbReference type="EMBL" id="MEJ1087555.1"/>
    </source>
</evidence>
<keyword evidence="2" id="KW-1185">Reference proteome</keyword>
<accession>A0ABU8L929</accession>
<comment type="caution">
    <text evidence="1">The sequence shown here is derived from an EMBL/GenBank/DDBJ whole genome shotgun (WGS) entry which is preliminary data.</text>
</comment>
<dbReference type="Gene3D" id="3.10.180.10">
    <property type="entry name" value="2,3-Dihydroxybiphenyl 1,2-Dioxygenase, domain 1"/>
    <property type="match status" value="1"/>
</dbReference>
<dbReference type="Proteomes" id="UP001371224">
    <property type="component" value="Unassembled WGS sequence"/>
</dbReference>
<evidence type="ECO:0008006" key="3">
    <source>
        <dbReference type="Google" id="ProtNLM"/>
    </source>
</evidence>
<sequence length="87" mass="9105">MLLLGVADVKASRKFYEQHGASVAKSFGGTYAEFSTGPVTLALYKRAGLAKQVGLSDATGSGSHRLAVHADGEFTDPDGYIWSAAAR</sequence>
<gene>
    <name evidence="1" type="ORF">WDU99_04410</name>
</gene>
<reference evidence="1 2" key="1">
    <citation type="submission" date="2024-02" db="EMBL/GenBank/DDBJ databases">
        <authorList>
            <person name="Saticioglu I.B."/>
        </authorList>
    </citation>
    <scope>NUCLEOTIDE SEQUENCE [LARGE SCALE GENOMIC DNA]</scope>
    <source>
        <strain evidence="1 2">Mu-80</strain>
    </source>
</reference>
<name>A0ABU8L929_9MICO</name>
<dbReference type="EMBL" id="JBBDGM010000003">
    <property type="protein sequence ID" value="MEJ1087555.1"/>
    <property type="molecule type" value="Genomic_DNA"/>
</dbReference>
<evidence type="ECO:0000313" key="2">
    <source>
        <dbReference type="Proteomes" id="UP001371224"/>
    </source>
</evidence>